<dbReference type="GO" id="GO:0006412">
    <property type="term" value="P:translation"/>
    <property type="evidence" value="ECO:0007669"/>
    <property type="project" value="InterPro"/>
</dbReference>
<dbReference type="GO" id="GO:0022625">
    <property type="term" value="C:cytosolic large ribosomal subunit"/>
    <property type="evidence" value="ECO:0007669"/>
    <property type="project" value="TreeGrafter"/>
</dbReference>
<evidence type="ECO:0000256" key="6">
    <source>
        <dbReference type="ARBA" id="ARBA00022884"/>
    </source>
</evidence>
<dbReference type="InterPro" id="IPR001569">
    <property type="entry name" value="Ribosomal_eL37"/>
</dbReference>
<evidence type="ECO:0000313" key="10">
    <source>
        <dbReference type="Proteomes" id="UP000319663"/>
    </source>
</evidence>
<dbReference type="PANTHER" id="PTHR10768">
    <property type="entry name" value="60S RIBOSOMAL PROTEIN L37"/>
    <property type="match status" value="1"/>
</dbReference>
<reference evidence="9 10" key="1">
    <citation type="submission" date="2019-06" db="EMBL/GenBank/DDBJ databases">
        <title>Wine fermentation using esterase from Monascus purpureus.</title>
        <authorList>
            <person name="Geng C."/>
            <person name="Zhang Y."/>
        </authorList>
    </citation>
    <scope>NUCLEOTIDE SEQUENCE [LARGE SCALE GENOMIC DNA]</scope>
    <source>
        <strain evidence="9">HQ1</strain>
    </source>
</reference>
<dbReference type="GO" id="GO:0008270">
    <property type="term" value="F:zinc ion binding"/>
    <property type="evidence" value="ECO:0007669"/>
    <property type="project" value="UniProtKB-KW"/>
</dbReference>
<evidence type="ECO:0000256" key="4">
    <source>
        <dbReference type="ARBA" id="ARBA00022771"/>
    </source>
</evidence>
<proteinExistence type="inferred from homology"/>
<keyword evidence="4" id="KW-0863">Zinc-finger</keyword>
<dbReference type="GO" id="GO:0003735">
    <property type="term" value="F:structural constituent of ribosome"/>
    <property type="evidence" value="ECO:0007669"/>
    <property type="project" value="InterPro"/>
</dbReference>
<dbReference type="AlphaFoldDB" id="A0A507QX08"/>
<dbReference type="SUPFAM" id="SSF57829">
    <property type="entry name" value="Zn-binding ribosomal proteins"/>
    <property type="match status" value="1"/>
</dbReference>
<gene>
    <name evidence="9" type="primary">RPL37A</name>
    <name evidence="9" type="ORF">MPDQ_007030</name>
</gene>
<dbReference type="EMBL" id="VIFY01000069">
    <property type="protein sequence ID" value="TQB72130.1"/>
    <property type="molecule type" value="Genomic_DNA"/>
</dbReference>
<dbReference type="InterPro" id="IPR011331">
    <property type="entry name" value="Ribosomal_eL37/eL43"/>
</dbReference>
<evidence type="ECO:0000256" key="3">
    <source>
        <dbReference type="ARBA" id="ARBA00022730"/>
    </source>
</evidence>
<dbReference type="Gene3D" id="2.20.25.30">
    <property type="match status" value="2"/>
</dbReference>
<dbReference type="InterPro" id="IPR011332">
    <property type="entry name" value="Ribosomal_zn-bd"/>
</dbReference>
<keyword evidence="8" id="KW-0687">Ribonucleoprotein</keyword>
<evidence type="ECO:0000256" key="2">
    <source>
        <dbReference type="ARBA" id="ARBA00022723"/>
    </source>
</evidence>
<evidence type="ECO:0000256" key="5">
    <source>
        <dbReference type="ARBA" id="ARBA00022833"/>
    </source>
</evidence>
<comment type="caution">
    <text evidence="9">The sequence shown here is derived from an EMBL/GenBank/DDBJ whole genome shotgun (WGS) entry which is preliminary data.</text>
</comment>
<evidence type="ECO:0000256" key="7">
    <source>
        <dbReference type="ARBA" id="ARBA00022980"/>
    </source>
</evidence>
<protein>
    <submittedName>
        <fullName evidence="9">60S ribosomal protein L37A</fullName>
    </submittedName>
</protein>
<evidence type="ECO:0000256" key="1">
    <source>
        <dbReference type="ARBA" id="ARBA00009805"/>
    </source>
</evidence>
<accession>A0A507QX08</accession>
<evidence type="ECO:0000313" key="9">
    <source>
        <dbReference type="EMBL" id="TQB72130.1"/>
    </source>
</evidence>
<dbReference type="Proteomes" id="UP000319663">
    <property type="component" value="Unassembled WGS sequence"/>
</dbReference>
<dbReference type="Pfam" id="PF01907">
    <property type="entry name" value="Ribosomal_L37e"/>
    <property type="match status" value="1"/>
</dbReference>
<name>A0A507QX08_MONPU</name>
<sequence length="68" mass="7759">MTKGTSSFGKRHNKSHTLCRRCVNWSEKAKRRKTTGTGRTKHLKVVHRRFTNGFQIGTPKGARGPENH</sequence>
<dbReference type="STRING" id="5098.A0A507QX08"/>
<comment type="similarity">
    <text evidence="1">Belongs to the eukaryotic ribosomal protein eL37 family.</text>
</comment>
<keyword evidence="2" id="KW-0479">Metal-binding</keyword>
<keyword evidence="3" id="KW-0699">rRNA-binding</keyword>
<keyword evidence="10" id="KW-1185">Reference proteome</keyword>
<evidence type="ECO:0000256" key="8">
    <source>
        <dbReference type="ARBA" id="ARBA00023274"/>
    </source>
</evidence>
<keyword evidence="6" id="KW-0694">RNA-binding</keyword>
<dbReference type="PANTHER" id="PTHR10768:SF0">
    <property type="entry name" value="RIBOSOMAL PROTEIN L37"/>
    <property type="match status" value="1"/>
</dbReference>
<keyword evidence="7 9" id="KW-0689">Ribosomal protein</keyword>
<dbReference type="GO" id="GO:0019843">
    <property type="term" value="F:rRNA binding"/>
    <property type="evidence" value="ECO:0007669"/>
    <property type="project" value="UniProtKB-KW"/>
</dbReference>
<organism evidence="9 10">
    <name type="scientific">Monascus purpureus</name>
    <name type="common">Red mold</name>
    <name type="synonym">Monascus anka</name>
    <dbReference type="NCBI Taxonomy" id="5098"/>
    <lineage>
        <taxon>Eukaryota</taxon>
        <taxon>Fungi</taxon>
        <taxon>Dikarya</taxon>
        <taxon>Ascomycota</taxon>
        <taxon>Pezizomycotina</taxon>
        <taxon>Eurotiomycetes</taxon>
        <taxon>Eurotiomycetidae</taxon>
        <taxon>Eurotiales</taxon>
        <taxon>Aspergillaceae</taxon>
        <taxon>Monascus</taxon>
    </lineage>
</organism>
<keyword evidence="5" id="KW-0862">Zinc</keyword>